<organism evidence="2 3">
    <name type="scientific">Platanthera zijinensis</name>
    <dbReference type="NCBI Taxonomy" id="2320716"/>
    <lineage>
        <taxon>Eukaryota</taxon>
        <taxon>Viridiplantae</taxon>
        <taxon>Streptophyta</taxon>
        <taxon>Embryophyta</taxon>
        <taxon>Tracheophyta</taxon>
        <taxon>Spermatophyta</taxon>
        <taxon>Magnoliopsida</taxon>
        <taxon>Liliopsida</taxon>
        <taxon>Asparagales</taxon>
        <taxon>Orchidaceae</taxon>
        <taxon>Orchidoideae</taxon>
        <taxon>Orchideae</taxon>
        <taxon>Orchidinae</taxon>
        <taxon>Platanthera</taxon>
    </lineage>
</organism>
<protein>
    <submittedName>
        <fullName evidence="2">Uncharacterized protein</fullName>
    </submittedName>
</protein>
<accession>A0AAP0BDE3</accession>
<evidence type="ECO:0000313" key="3">
    <source>
        <dbReference type="Proteomes" id="UP001418222"/>
    </source>
</evidence>
<name>A0AAP0BDE3_9ASPA</name>
<sequence length="109" mass="12076">MRPQNATDLGPGLPPAYPVKGSQRALGTKTAALRPEVPFRKALIVIDTEGENQTKPFRDLITAPCKRHMFGPNIKHDLMLMNGEECSVEYLLSHADVPQAILWNIDKLA</sequence>
<dbReference type="EMBL" id="JBBWWQ010000011">
    <property type="protein sequence ID" value="KAK8935817.1"/>
    <property type="molecule type" value="Genomic_DNA"/>
</dbReference>
<reference evidence="2 3" key="1">
    <citation type="journal article" date="2022" name="Nat. Plants">
        <title>Genomes of leafy and leafless Platanthera orchids illuminate the evolution of mycoheterotrophy.</title>
        <authorList>
            <person name="Li M.H."/>
            <person name="Liu K.W."/>
            <person name="Li Z."/>
            <person name="Lu H.C."/>
            <person name="Ye Q.L."/>
            <person name="Zhang D."/>
            <person name="Wang J.Y."/>
            <person name="Li Y.F."/>
            <person name="Zhong Z.M."/>
            <person name="Liu X."/>
            <person name="Yu X."/>
            <person name="Liu D.K."/>
            <person name="Tu X.D."/>
            <person name="Liu B."/>
            <person name="Hao Y."/>
            <person name="Liao X.Y."/>
            <person name="Jiang Y.T."/>
            <person name="Sun W.H."/>
            <person name="Chen J."/>
            <person name="Chen Y.Q."/>
            <person name="Ai Y."/>
            <person name="Zhai J.W."/>
            <person name="Wu S.S."/>
            <person name="Zhou Z."/>
            <person name="Hsiao Y.Y."/>
            <person name="Wu W.L."/>
            <person name="Chen Y.Y."/>
            <person name="Lin Y.F."/>
            <person name="Hsu J.L."/>
            <person name="Li C.Y."/>
            <person name="Wang Z.W."/>
            <person name="Zhao X."/>
            <person name="Zhong W.Y."/>
            <person name="Ma X.K."/>
            <person name="Ma L."/>
            <person name="Huang J."/>
            <person name="Chen G.Z."/>
            <person name="Huang M.Z."/>
            <person name="Huang L."/>
            <person name="Peng D.H."/>
            <person name="Luo Y.B."/>
            <person name="Zou S.Q."/>
            <person name="Chen S.P."/>
            <person name="Lan S."/>
            <person name="Tsai W.C."/>
            <person name="Van de Peer Y."/>
            <person name="Liu Z.J."/>
        </authorList>
    </citation>
    <scope>NUCLEOTIDE SEQUENCE [LARGE SCALE GENOMIC DNA]</scope>
    <source>
        <strain evidence="2">Lor287</strain>
    </source>
</reference>
<keyword evidence="3" id="KW-1185">Reference proteome</keyword>
<comment type="caution">
    <text evidence="2">The sequence shown here is derived from an EMBL/GenBank/DDBJ whole genome shotgun (WGS) entry which is preliminary data.</text>
</comment>
<gene>
    <name evidence="2" type="ORF">KSP39_PZI013819</name>
</gene>
<evidence type="ECO:0000256" key="1">
    <source>
        <dbReference type="SAM" id="MobiDB-lite"/>
    </source>
</evidence>
<dbReference type="Proteomes" id="UP001418222">
    <property type="component" value="Unassembled WGS sequence"/>
</dbReference>
<feature type="region of interest" description="Disordered" evidence="1">
    <location>
        <begin position="1"/>
        <end position="20"/>
    </location>
</feature>
<proteinExistence type="predicted"/>
<dbReference type="AlphaFoldDB" id="A0AAP0BDE3"/>
<evidence type="ECO:0000313" key="2">
    <source>
        <dbReference type="EMBL" id="KAK8935817.1"/>
    </source>
</evidence>